<dbReference type="PROSITE" id="PS00455">
    <property type="entry name" value="AMP_BINDING"/>
    <property type="match status" value="1"/>
</dbReference>
<comment type="caution">
    <text evidence="2">The sequence shown here is derived from an EMBL/GenBank/DDBJ whole genome shotgun (WGS) entry which is preliminary data.</text>
</comment>
<gene>
    <name evidence="2" type="ORF">GTP46_26835</name>
</gene>
<dbReference type="PANTHER" id="PTHR24096">
    <property type="entry name" value="LONG-CHAIN-FATTY-ACID--COA LIGASE"/>
    <property type="match status" value="1"/>
</dbReference>
<accession>A0A6L8KNX7</accession>
<dbReference type="Proteomes" id="UP000479335">
    <property type="component" value="Unassembled WGS sequence"/>
</dbReference>
<dbReference type="InterPro" id="IPR042099">
    <property type="entry name" value="ANL_N_sf"/>
</dbReference>
<dbReference type="GO" id="GO:0016405">
    <property type="term" value="F:CoA-ligase activity"/>
    <property type="evidence" value="ECO:0007669"/>
    <property type="project" value="TreeGrafter"/>
</dbReference>
<dbReference type="InterPro" id="IPR000873">
    <property type="entry name" value="AMP-dep_synth/lig_dom"/>
</dbReference>
<proteinExistence type="predicted"/>
<dbReference type="InterPro" id="IPR020845">
    <property type="entry name" value="AMP-binding_CS"/>
</dbReference>
<evidence type="ECO:0000313" key="3">
    <source>
        <dbReference type="Proteomes" id="UP000479335"/>
    </source>
</evidence>
<reference evidence="2 3" key="1">
    <citation type="submission" date="2019-12" db="EMBL/GenBank/DDBJ databases">
        <title>Novel species isolated from a subtropical stream in China.</title>
        <authorList>
            <person name="Lu H."/>
        </authorList>
    </citation>
    <scope>NUCLEOTIDE SEQUENCE [LARGE SCALE GENOMIC DNA]</scope>
    <source>
        <strain evidence="2 3">FT135W</strain>
    </source>
</reference>
<protein>
    <submittedName>
        <fullName evidence="2">AMP-binding protein</fullName>
    </submittedName>
</protein>
<dbReference type="Gene3D" id="3.40.50.12780">
    <property type="entry name" value="N-terminal domain of ligase-like"/>
    <property type="match status" value="1"/>
</dbReference>
<name>A0A6L8KNX7_9BURK</name>
<dbReference type="PANTHER" id="PTHR24096:SF420">
    <property type="entry name" value="LONG-CHAIN-FATTY-ACID--COA LIGASE-RELATED"/>
    <property type="match status" value="1"/>
</dbReference>
<feature type="domain" description="AMP-dependent synthetase/ligase" evidence="1">
    <location>
        <begin position="45"/>
        <end position="423"/>
    </location>
</feature>
<dbReference type="Pfam" id="PF00501">
    <property type="entry name" value="AMP-binding"/>
    <property type="match status" value="1"/>
</dbReference>
<dbReference type="AlphaFoldDB" id="A0A6L8KNX7"/>
<dbReference type="EMBL" id="WWCN01000024">
    <property type="protein sequence ID" value="MYM26251.1"/>
    <property type="molecule type" value="Genomic_DNA"/>
</dbReference>
<organism evidence="2 3">
    <name type="scientific">Duganella flavida</name>
    <dbReference type="NCBI Taxonomy" id="2692175"/>
    <lineage>
        <taxon>Bacteria</taxon>
        <taxon>Pseudomonadati</taxon>
        <taxon>Pseudomonadota</taxon>
        <taxon>Betaproteobacteria</taxon>
        <taxon>Burkholderiales</taxon>
        <taxon>Oxalobacteraceae</taxon>
        <taxon>Telluria group</taxon>
        <taxon>Duganella</taxon>
    </lineage>
</organism>
<evidence type="ECO:0000259" key="1">
    <source>
        <dbReference type="Pfam" id="PF00501"/>
    </source>
</evidence>
<keyword evidence="3" id="KW-1185">Reference proteome</keyword>
<dbReference type="SUPFAM" id="SSF56801">
    <property type="entry name" value="Acetyl-CoA synthetase-like"/>
    <property type="match status" value="1"/>
</dbReference>
<evidence type="ECO:0000313" key="2">
    <source>
        <dbReference type="EMBL" id="MYM26251.1"/>
    </source>
</evidence>
<sequence length="614" mass="66109">MKPATALGLALALPDIERVDLGSGSFVLRSRTQLRPHVRCVGDWLERWAHDTPDTVFLAERDASGEAWRRLTYWEVLQSVGGIAQALLNMGLSSAAPVVILSDNSVDAALLKLAAMHVGIPVAILSSAYTRSTKDHSKLFGLLRLLGPGLMYASDGTIYGNAMRAAEIRCPLVFSANADGMGMDFGRLQSVQETAEVANAFARVTPDTHAKYLLTSGSTGAPKAVINTHRMLCANQEAIAQVWPFIEEKPPVLLDWLPWSHTFGANHNFNMILRNGGTLYIDDGRPVPGMIEKSVRNLMSVKPTLYMNVPKGFDAMLPMLEQDVELAAHLFSNLDAIFFAAAALPKQTSERLKALANKLCVRPMFFTSAWGATETSPLVTSVHFQTDHSANIGLPVPGMELKFVPNGDKLEMRVRGTGVFPGYRGAPDLTTKAFDAEGYYLIGDAGRLVDPDDPNAGVLFDGRVSEDFKLTTGTWVSVGTLRVAAVGALSPLVQDAVVTGHGRDELGLLLFPSPAMRRLAGDQDGNMPGELLAGHPAVREHIAQGLATMNQGKGSASSAMRAAILSEQPDLGRGETTDKGYINQRAVLELRAHEVERLYGDGPSVIRPAHAGQS</sequence>
<dbReference type="Pfam" id="PF23562">
    <property type="entry name" value="AMP-binding_C_3"/>
    <property type="match status" value="1"/>
</dbReference>